<dbReference type="EMBL" id="MU858231">
    <property type="protein sequence ID" value="KAK4208732.1"/>
    <property type="molecule type" value="Genomic_DNA"/>
</dbReference>
<feature type="region of interest" description="Disordered" evidence="3">
    <location>
        <begin position="855"/>
        <end position="883"/>
    </location>
</feature>
<evidence type="ECO:0000313" key="5">
    <source>
        <dbReference type="EMBL" id="KAK4208732.1"/>
    </source>
</evidence>
<dbReference type="PANTHER" id="PTHR10039">
    <property type="entry name" value="AMELOGENIN"/>
    <property type="match status" value="1"/>
</dbReference>
<reference evidence="5" key="2">
    <citation type="submission" date="2023-05" db="EMBL/GenBank/DDBJ databases">
        <authorList>
            <consortium name="Lawrence Berkeley National Laboratory"/>
            <person name="Steindorff A."/>
            <person name="Hensen N."/>
            <person name="Bonometti L."/>
            <person name="Westerberg I."/>
            <person name="Brannstrom I.O."/>
            <person name="Guillou S."/>
            <person name="Cros-Aarteil S."/>
            <person name="Calhoun S."/>
            <person name="Haridas S."/>
            <person name="Kuo A."/>
            <person name="Mondo S."/>
            <person name="Pangilinan J."/>
            <person name="Riley R."/>
            <person name="Labutti K."/>
            <person name="Andreopoulos B."/>
            <person name="Lipzen A."/>
            <person name="Chen C."/>
            <person name="Yanf M."/>
            <person name="Daum C."/>
            <person name="Ng V."/>
            <person name="Clum A."/>
            <person name="Ohm R."/>
            <person name="Martin F."/>
            <person name="Silar P."/>
            <person name="Natvig D."/>
            <person name="Lalanne C."/>
            <person name="Gautier V."/>
            <person name="Ament-Velasquez S.L."/>
            <person name="Kruys A."/>
            <person name="Hutchinson M.I."/>
            <person name="Powell A.J."/>
            <person name="Barry K."/>
            <person name="Miller A.N."/>
            <person name="Grigoriev I.V."/>
            <person name="Debuchy R."/>
            <person name="Gladieux P."/>
            <person name="Thoren M.H."/>
            <person name="Johannesson H."/>
        </authorList>
    </citation>
    <scope>NUCLEOTIDE SEQUENCE</scope>
    <source>
        <strain evidence="5">PSN293</strain>
    </source>
</reference>
<dbReference type="InterPro" id="IPR013087">
    <property type="entry name" value="Znf_C2H2_type"/>
</dbReference>
<dbReference type="Proteomes" id="UP001301769">
    <property type="component" value="Unassembled WGS sequence"/>
</dbReference>
<sequence length="1302" mass="144693">MSDIIREEGINVVYAPNGGLATVDILLVHGLQGHPYKTWACSRPKKECIPGKSGPTHDEDSSRNPKGWQKVLPRRAKEKSHEDSFPGDLPAEAMSAEYELDPNSSSIYWPKDLLPHDCKNARIIVYGYDTRVTKYLKGSTSKNTVFSHGKDLVFSLSRARPRKRPLIVVAHSLGGIVVKEMLARSASSSDAETHDIVESVASIIFLGTPHRGSPELAAMGELARSLVSALRMETTSTILDALGLRTTDLERAQESFSLLLHEYGFKVKTFQEGMGLTGINLGVLGNKVVPDHSSLIGDHRERAETIHANHMNMCRFWGASDPNYGRVAGEIHSVYQSITELSSSHRRPDSLSQAPLLKRKRGTTVSDSVESIPGSQAFIQSLRYPSMDSRRQDIDGPAEGTCHWLFEHRLYQGWLHGTNRENGHGLLRLRGKPGTGKSILMKEAFRRALQAEAESDCLAAAFFFGARGDPLDRDPVGMYRSLLYQLLPKVFQSRHTSRSSIRRLITTVQLPDPVWTKSTLKDKFERALDLWPSKLLLFLDGLDACGDKDARELAFQMWELTNSVRKKGCVLHICISTRHFPTITIADCPDIIVDDHNNGDLALYMDRRFRFAVAVEGPEWRRLTEIILEKSGSVFLWVVLVVDEMIRQSDEGHDIGFLLKHVDVLPAELEALYANTMSSIPPETRCLALRLFTWAVLAQKPLRLHEWHHILAFIKEPAPVSLTAWRASDTFTRNDDQLEKQIRSISRGLVEVKRPHVIAEHGHDLDVQSVSMCAGAGSLNLDYGESRIVQVIHESVRGFFLEHAGFSHLGNTAHNWNGHIFIMETCLKYIGIHELDALVQARNVAALKVLNDASNDSRQHQPTQSQADGTPQQLLNHDTNKDNCDNQISNHERFLYVYPECPGAVGMGTASAETPTFRMLRESSGPVIGIDITLWITGVLDFMVSTMDVDESFPKSPTQLSVVGQARVLEDHPALLSYVTSELFTHAWLAYRCGADPLKLFDGVYGTHSWHRWVALREDIPLEVSLRSYAAIFGVLDDSLELEASDEPHHTAFDDYVSHEREGSVASFGSAGTHMSHTMPSPIWPASRNNLFEEHPFTFDDADMVLHGPEAGLKAPETGLFSPIPGSPGVDSGGYTCTYHGCAEHFETPAMLQKHKSEGHRAGHLAAASETDQNTSTRYPAGGPYRCDRTNPSTGKPCSVVFSRPHDLTRHEDTIHNARKQKLRCDLCTDDKTFNRPDALTRHYRVCHPDVDLPGKRRRVDLAFGAQNASLASSTLMGAKPVITSGSSPESGLPYTIAWANA</sequence>
<feature type="domain" description="C2H2-type" evidence="4">
    <location>
        <begin position="1185"/>
        <end position="1221"/>
    </location>
</feature>
<evidence type="ECO:0000256" key="3">
    <source>
        <dbReference type="SAM" id="MobiDB-lite"/>
    </source>
</evidence>
<dbReference type="Gene3D" id="3.30.160.60">
    <property type="entry name" value="Classic Zinc Finger"/>
    <property type="match status" value="1"/>
</dbReference>
<proteinExistence type="predicted"/>
<keyword evidence="2" id="KW-0479">Metal-binding</keyword>
<dbReference type="SMART" id="SM00355">
    <property type="entry name" value="ZnF_C2H2"/>
    <property type="match status" value="3"/>
</dbReference>
<dbReference type="SUPFAM" id="SSF53474">
    <property type="entry name" value="alpha/beta-Hydrolases"/>
    <property type="match status" value="1"/>
</dbReference>
<evidence type="ECO:0000313" key="6">
    <source>
        <dbReference type="Proteomes" id="UP001301769"/>
    </source>
</evidence>
<keyword evidence="2" id="KW-0863">Zinc-finger</keyword>
<feature type="compositionally biased region" description="Basic and acidic residues" evidence="3">
    <location>
        <begin position="50"/>
        <end position="63"/>
    </location>
</feature>
<dbReference type="Gene3D" id="3.40.50.1820">
    <property type="entry name" value="alpha/beta hydrolase"/>
    <property type="match status" value="1"/>
</dbReference>
<keyword evidence="2" id="KW-0862">Zinc</keyword>
<evidence type="ECO:0000259" key="4">
    <source>
        <dbReference type="PROSITE" id="PS50157"/>
    </source>
</evidence>
<dbReference type="PANTHER" id="PTHR10039:SF5">
    <property type="entry name" value="NACHT DOMAIN-CONTAINING PROTEIN"/>
    <property type="match status" value="1"/>
</dbReference>
<evidence type="ECO:0000256" key="2">
    <source>
        <dbReference type="PROSITE-ProRule" id="PRU00042"/>
    </source>
</evidence>
<dbReference type="GO" id="GO:0008270">
    <property type="term" value="F:zinc ion binding"/>
    <property type="evidence" value="ECO:0007669"/>
    <property type="project" value="UniProtKB-KW"/>
</dbReference>
<feature type="region of interest" description="Disordered" evidence="3">
    <location>
        <begin position="1161"/>
        <end position="1190"/>
    </location>
</feature>
<organism evidence="5 6">
    <name type="scientific">Rhypophila decipiens</name>
    <dbReference type="NCBI Taxonomy" id="261697"/>
    <lineage>
        <taxon>Eukaryota</taxon>
        <taxon>Fungi</taxon>
        <taxon>Dikarya</taxon>
        <taxon>Ascomycota</taxon>
        <taxon>Pezizomycotina</taxon>
        <taxon>Sordariomycetes</taxon>
        <taxon>Sordariomycetidae</taxon>
        <taxon>Sordariales</taxon>
        <taxon>Naviculisporaceae</taxon>
        <taxon>Rhypophila</taxon>
    </lineage>
</organism>
<dbReference type="Gene3D" id="3.40.50.300">
    <property type="entry name" value="P-loop containing nucleotide triphosphate hydrolases"/>
    <property type="match status" value="1"/>
</dbReference>
<dbReference type="InterPro" id="IPR029058">
    <property type="entry name" value="AB_hydrolase_fold"/>
</dbReference>
<keyword evidence="1" id="KW-0677">Repeat</keyword>
<name>A0AAN7B3L7_9PEZI</name>
<dbReference type="SUPFAM" id="SSF52540">
    <property type="entry name" value="P-loop containing nucleoside triphosphate hydrolases"/>
    <property type="match status" value="1"/>
</dbReference>
<evidence type="ECO:0000256" key="1">
    <source>
        <dbReference type="ARBA" id="ARBA00022737"/>
    </source>
</evidence>
<reference evidence="5" key="1">
    <citation type="journal article" date="2023" name="Mol. Phylogenet. Evol.">
        <title>Genome-scale phylogeny and comparative genomics of the fungal order Sordariales.</title>
        <authorList>
            <person name="Hensen N."/>
            <person name="Bonometti L."/>
            <person name="Westerberg I."/>
            <person name="Brannstrom I.O."/>
            <person name="Guillou S."/>
            <person name="Cros-Aarteil S."/>
            <person name="Calhoun S."/>
            <person name="Haridas S."/>
            <person name="Kuo A."/>
            <person name="Mondo S."/>
            <person name="Pangilinan J."/>
            <person name="Riley R."/>
            <person name="LaButti K."/>
            <person name="Andreopoulos B."/>
            <person name="Lipzen A."/>
            <person name="Chen C."/>
            <person name="Yan M."/>
            <person name="Daum C."/>
            <person name="Ng V."/>
            <person name="Clum A."/>
            <person name="Steindorff A."/>
            <person name="Ohm R.A."/>
            <person name="Martin F."/>
            <person name="Silar P."/>
            <person name="Natvig D.O."/>
            <person name="Lalanne C."/>
            <person name="Gautier V."/>
            <person name="Ament-Velasquez S.L."/>
            <person name="Kruys A."/>
            <person name="Hutchinson M.I."/>
            <person name="Powell A.J."/>
            <person name="Barry K."/>
            <person name="Miller A.N."/>
            <person name="Grigoriev I.V."/>
            <person name="Debuchy R."/>
            <person name="Gladieux P."/>
            <person name="Hiltunen Thoren M."/>
            <person name="Johannesson H."/>
        </authorList>
    </citation>
    <scope>NUCLEOTIDE SEQUENCE</scope>
    <source>
        <strain evidence="5">PSN293</strain>
    </source>
</reference>
<comment type="caution">
    <text evidence="5">The sequence shown here is derived from an EMBL/GenBank/DDBJ whole genome shotgun (WGS) entry which is preliminary data.</text>
</comment>
<dbReference type="Pfam" id="PF24883">
    <property type="entry name" value="NPHP3_N"/>
    <property type="match status" value="1"/>
</dbReference>
<feature type="region of interest" description="Disordered" evidence="3">
    <location>
        <begin position="50"/>
        <end position="89"/>
    </location>
</feature>
<protein>
    <recommendedName>
        <fullName evidence="4">C2H2-type domain-containing protein</fullName>
    </recommendedName>
</protein>
<feature type="compositionally biased region" description="Polar residues" evidence="3">
    <location>
        <begin position="855"/>
        <end position="877"/>
    </location>
</feature>
<gene>
    <name evidence="5" type="ORF">QBC37DRAFT_391785</name>
</gene>
<keyword evidence="6" id="KW-1185">Reference proteome</keyword>
<dbReference type="PROSITE" id="PS00028">
    <property type="entry name" value="ZINC_FINGER_C2H2_1"/>
    <property type="match status" value="1"/>
</dbReference>
<dbReference type="InterPro" id="IPR056884">
    <property type="entry name" value="NPHP3-like_N"/>
</dbReference>
<accession>A0AAN7B3L7</accession>
<dbReference type="InterPro" id="IPR027417">
    <property type="entry name" value="P-loop_NTPase"/>
</dbReference>
<dbReference type="PROSITE" id="PS50157">
    <property type="entry name" value="ZINC_FINGER_C2H2_2"/>
    <property type="match status" value="1"/>
</dbReference>